<comment type="cofactor">
    <cofactor evidence="1">
        <name>[4Fe-4S] cluster</name>
        <dbReference type="ChEBI" id="CHEBI:49883"/>
    </cofactor>
</comment>
<dbReference type="InterPro" id="IPR005131">
    <property type="entry name" value="Ser_deHydtase_bsu"/>
</dbReference>
<evidence type="ECO:0000256" key="1">
    <source>
        <dbReference type="ARBA" id="ARBA00001966"/>
    </source>
</evidence>
<comment type="similarity">
    <text evidence="3">Belongs to the iron-sulfur dependent L-serine dehydratase family.</text>
</comment>
<keyword evidence="10" id="KW-0411">Iron-sulfur</keyword>
<dbReference type="SUPFAM" id="SSF143548">
    <property type="entry name" value="Serine metabolism enzymes domain"/>
    <property type="match status" value="1"/>
</dbReference>
<dbReference type="InterPro" id="IPR051318">
    <property type="entry name" value="Fe-S_L-Ser"/>
</dbReference>
<comment type="pathway">
    <text evidence="2">Carbohydrate biosynthesis; gluconeogenesis.</text>
</comment>
<evidence type="ECO:0000256" key="10">
    <source>
        <dbReference type="ARBA" id="ARBA00023014"/>
    </source>
</evidence>
<keyword evidence="18" id="KW-1185">Reference proteome</keyword>
<protein>
    <recommendedName>
        <fullName evidence="5">L-serine dehydratase</fullName>
        <ecNumber evidence="4">4.3.1.17</ecNumber>
    </recommendedName>
    <alternativeName>
        <fullName evidence="12">L-serine deaminase</fullName>
    </alternativeName>
</protein>
<sequence length="498" mass="52090">MLSVLDMFSIGVGPSSSHTVGPMRAAAAFASSLRGAGLLDATARVRVTLYGSLASTGLGHGTDRAAMAGLEGAEPDTADTHDLLHIRERAEREGVLHLAGSHDVPFDYDRDIVFERWITPRRHPNGMRFEASAADGRPLADDVWFSIGGGFIQQGVPSDLEPADPSDPSGEGDPSGAEADEGRDAVPFPFDSAEEMLAICAREGMSVAELVWRNEIAMRTGGACDPDSPEARRAAEGLRADLLRVWQVMRECVHNGCTSREATLPGGLDVPRRAPKLYARFTADPLDPRNPAGAGHTLSGRASAVEWVDLFALAVSEENAGGGRIVTAPTNGSAGIIPAVLHYYWLFTDEPGEDGVITFLLAAGAVGMLFKRNASISGAEVGCQGEVGSACSMAAAGLCAVLGGTPAQIENAAEIGIEHNLGLTCDPIGGLVQIPCIERNAMAANTAINAARMAMLGDGSHVVSLDQAIRTMKQTGADMMSKYKETSQGGLAVNVVEC</sequence>
<dbReference type="AlphaFoldDB" id="A0A7Y0EZZ9"/>
<dbReference type="InterPro" id="IPR004644">
    <property type="entry name" value="Fe-S_L-Ser_mono"/>
</dbReference>
<keyword evidence="6" id="KW-0312">Gluconeogenesis</keyword>
<proteinExistence type="inferred from homology"/>
<dbReference type="GO" id="GO:0046872">
    <property type="term" value="F:metal ion binding"/>
    <property type="evidence" value="ECO:0007669"/>
    <property type="project" value="UniProtKB-KW"/>
</dbReference>
<keyword evidence="7" id="KW-0004">4Fe-4S</keyword>
<evidence type="ECO:0000259" key="16">
    <source>
        <dbReference type="Pfam" id="PF03315"/>
    </source>
</evidence>
<dbReference type="GO" id="GO:0051539">
    <property type="term" value="F:4 iron, 4 sulfur cluster binding"/>
    <property type="evidence" value="ECO:0007669"/>
    <property type="project" value="UniProtKB-KW"/>
</dbReference>
<dbReference type="FunFam" id="3.30.1330.90:FF:000001">
    <property type="entry name" value="L-serine ammonia-lyase 1"/>
    <property type="match status" value="1"/>
</dbReference>
<feature type="domain" description="Serine dehydratase beta chain" evidence="16">
    <location>
        <begin position="3"/>
        <end position="154"/>
    </location>
</feature>
<evidence type="ECO:0000259" key="15">
    <source>
        <dbReference type="Pfam" id="PF03313"/>
    </source>
</evidence>
<accession>A0A7Y0EZZ9</accession>
<evidence type="ECO:0000313" key="17">
    <source>
        <dbReference type="EMBL" id="NMM99515.1"/>
    </source>
</evidence>
<keyword evidence="9" id="KW-0408">Iron</keyword>
<reference evidence="17 18" key="1">
    <citation type="submission" date="2020-02" db="EMBL/GenBank/DDBJ databases">
        <title>Characterization of phylogenetic diversity of novel bifidobacterial species isolated in Czech ZOOs.</title>
        <authorList>
            <person name="Lugli G.A."/>
            <person name="Vera N.B."/>
            <person name="Ventura M."/>
        </authorList>
    </citation>
    <scope>NUCLEOTIDE SEQUENCE [LARGE SCALE GENOMIC DNA]</scope>
    <source>
        <strain evidence="17 18">DSM 109958</strain>
    </source>
</reference>
<dbReference type="PANTHER" id="PTHR30182:SF1">
    <property type="entry name" value="L-SERINE DEHYDRATASE 1"/>
    <property type="match status" value="1"/>
</dbReference>
<name>A0A7Y0EZZ9_9BIFI</name>
<evidence type="ECO:0000256" key="12">
    <source>
        <dbReference type="ARBA" id="ARBA00041766"/>
    </source>
</evidence>
<dbReference type="Proteomes" id="UP000588277">
    <property type="component" value="Unassembled WGS sequence"/>
</dbReference>
<evidence type="ECO:0000256" key="5">
    <source>
        <dbReference type="ARBA" id="ARBA00018995"/>
    </source>
</evidence>
<evidence type="ECO:0000256" key="11">
    <source>
        <dbReference type="ARBA" id="ARBA00023239"/>
    </source>
</evidence>
<feature type="domain" description="Serine dehydratase-like alpha subunit" evidence="15">
    <location>
        <begin position="203"/>
        <end position="492"/>
    </location>
</feature>
<keyword evidence="11 17" id="KW-0456">Lyase</keyword>
<evidence type="ECO:0000256" key="7">
    <source>
        <dbReference type="ARBA" id="ARBA00022485"/>
    </source>
</evidence>
<dbReference type="GO" id="GO:0006094">
    <property type="term" value="P:gluconeogenesis"/>
    <property type="evidence" value="ECO:0007669"/>
    <property type="project" value="UniProtKB-KW"/>
</dbReference>
<evidence type="ECO:0000256" key="3">
    <source>
        <dbReference type="ARBA" id="ARBA00008636"/>
    </source>
</evidence>
<evidence type="ECO:0000256" key="2">
    <source>
        <dbReference type="ARBA" id="ARBA00004742"/>
    </source>
</evidence>
<comment type="catalytic activity">
    <reaction evidence="13">
        <text>L-serine = pyruvate + NH4(+)</text>
        <dbReference type="Rhea" id="RHEA:19169"/>
        <dbReference type="ChEBI" id="CHEBI:15361"/>
        <dbReference type="ChEBI" id="CHEBI:28938"/>
        <dbReference type="ChEBI" id="CHEBI:33384"/>
        <dbReference type="EC" id="4.3.1.17"/>
    </reaction>
</comment>
<organism evidence="17 18">
    <name type="scientific">Bifidobacterium moraviense</name>
    <dbReference type="NCBI Taxonomy" id="2675323"/>
    <lineage>
        <taxon>Bacteria</taxon>
        <taxon>Bacillati</taxon>
        <taxon>Actinomycetota</taxon>
        <taxon>Actinomycetes</taxon>
        <taxon>Bifidobacteriales</taxon>
        <taxon>Bifidobacteriaceae</taxon>
        <taxon>Bifidobacterium</taxon>
    </lineage>
</organism>
<dbReference type="NCBIfam" id="TIGR00720">
    <property type="entry name" value="sda_mono"/>
    <property type="match status" value="1"/>
</dbReference>
<gene>
    <name evidence="17" type="ORF">G1C96_0092</name>
</gene>
<dbReference type="Pfam" id="PF03315">
    <property type="entry name" value="SDH_beta"/>
    <property type="match status" value="1"/>
</dbReference>
<evidence type="ECO:0000313" key="18">
    <source>
        <dbReference type="Proteomes" id="UP000588277"/>
    </source>
</evidence>
<dbReference type="InterPro" id="IPR005130">
    <property type="entry name" value="Ser_deHydtase-like_asu"/>
</dbReference>
<evidence type="ECO:0000256" key="9">
    <source>
        <dbReference type="ARBA" id="ARBA00023004"/>
    </source>
</evidence>
<dbReference type="EMBL" id="JAAIIH010000001">
    <property type="protein sequence ID" value="NMM99515.1"/>
    <property type="molecule type" value="Genomic_DNA"/>
</dbReference>
<dbReference type="PANTHER" id="PTHR30182">
    <property type="entry name" value="L-SERINE DEHYDRATASE"/>
    <property type="match status" value="1"/>
</dbReference>
<evidence type="ECO:0000256" key="13">
    <source>
        <dbReference type="ARBA" id="ARBA00049406"/>
    </source>
</evidence>
<dbReference type="Pfam" id="PF03313">
    <property type="entry name" value="SDH_alpha"/>
    <property type="match status" value="1"/>
</dbReference>
<dbReference type="RefSeq" id="WP_169274693.1">
    <property type="nucleotide sequence ID" value="NZ_JAAIIH010000001.1"/>
</dbReference>
<evidence type="ECO:0000256" key="14">
    <source>
        <dbReference type="SAM" id="MobiDB-lite"/>
    </source>
</evidence>
<evidence type="ECO:0000256" key="8">
    <source>
        <dbReference type="ARBA" id="ARBA00022723"/>
    </source>
</evidence>
<keyword evidence="8" id="KW-0479">Metal-binding</keyword>
<dbReference type="GO" id="GO:0003941">
    <property type="term" value="F:L-serine ammonia-lyase activity"/>
    <property type="evidence" value="ECO:0007669"/>
    <property type="project" value="UniProtKB-EC"/>
</dbReference>
<comment type="caution">
    <text evidence="17">The sequence shown here is derived from an EMBL/GenBank/DDBJ whole genome shotgun (WGS) entry which is preliminary data.</text>
</comment>
<dbReference type="Gene3D" id="3.30.1330.90">
    <property type="entry name" value="D-3-phosphoglycerate dehydrogenase, domain 3"/>
    <property type="match status" value="1"/>
</dbReference>
<dbReference type="InterPro" id="IPR029009">
    <property type="entry name" value="ASB_dom_sf"/>
</dbReference>
<feature type="region of interest" description="Disordered" evidence="14">
    <location>
        <begin position="155"/>
        <end position="187"/>
    </location>
</feature>
<dbReference type="EC" id="4.3.1.17" evidence="4"/>
<evidence type="ECO:0000256" key="4">
    <source>
        <dbReference type="ARBA" id="ARBA00012093"/>
    </source>
</evidence>
<evidence type="ECO:0000256" key="6">
    <source>
        <dbReference type="ARBA" id="ARBA00022432"/>
    </source>
</evidence>